<dbReference type="PIRSF" id="PIRSF002741">
    <property type="entry name" value="MppA"/>
    <property type="match status" value="1"/>
</dbReference>
<dbReference type="PANTHER" id="PTHR30290">
    <property type="entry name" value="PERIPLASMIC BINDING COMPONENT OF ABC TRANSPORTER"/>
    <property type="match status" value="1"/>
</dbReference>
<organism evidence="3 4">
    <name type="scientific">Kineococcus glutinatus</name>
    <dbReference type="NCBI Taxonomy" id="1070872"/>
    <lineage>
        <taxon>Bacteria</taxon>
        <taxon>Bacillati</taxon>
        <taxon>Actinomycetota</taxon>
        <taxon>Actinomycetes</taxon>
        <taxon>Kineosporiales</taxon>
        <taxon>Kineosporiaceae</taxon>
        <taxon>Kineococcus</taxon>
    </lineage>
</organism>
<evidence type="ECO:0000313" key="4">
    <source>
        <dbReference type="Proteomes" id="UP001501195"/>
    </source>
</evidence>
<comment type="caution">
    <text evidence="3">The sequence shown here is derived from an EMBL/GenBank/DDBJ whole genome shotgun (WGS) entry which is preliminary data.</text>
</comment>
<dbReference type="InterPro" id="IPR000914">
    <property type="entry name" value="SBP_5_dom"/>
</dbReference>
<dbReference type="SUPFAM" id="SSF53850">
    <property type="entry name" value="Periplasmic binding protein-like II"/>
    <property type="match status" value="1"/>
</dbReference>
<gene>
    <name evidence="3" type="ORF">GCM10023225_21770</name>
</gene>
<proteinExistence type="predicted"/>
<protein>
    <submittedName>
        <fullName evidence="3">ABC transporter substrate-binding protein</fullName>
    </submittedName>
</protein>
<reference evidence="4" key="1">
    <citation type="journal article" date="2019" name="Int. J. Syst. Evol. Microbiol.">
        <title>The Global Catalogue of Microorganisms (GCM) 10K type strain sequencing project: providing services to taxonomists for standard genome sequencing and annotation.</title>
        <authorList>
            <consortium name="The Broad Institute Genomics Platform"/>
            <consortium name="The Broad Institute Genome Sequencing Center for Infectious Disease"/>
            <person name="Wu L."/>
            <person name="Ma J."/>
        </authorList>
    </citation>
    <scope>NUCLEOTIDE SEQUENCE [LARGE SCALE GENOMIC DNA]</scope>
    <source>
        <strain evidence="4">JCM 18126</strain>
    </source>
</reference>
<keyword evidence="4" id="KW-1185">Reference proteome</keyword>
<dbReference type="Pfam" id="PF00496">
    <property type="entry name" value="SBP_bac_5"/>
    <property type="match status" value="1"/>
</dbReference>
<dbReference type="Gene3D" id="3.40.190.10">
    <property type="entry name" value="Periplasmic binding protein-like II"/>
    <property type="match status" value="1"/>
</dbReference>
<feature type="region of interest" description="Disordered" evidence="1">
    <location>
        <begin position="1"/>
        <end position="21"/>
    </location>
</feature>
<dbReference type="Proteomes" id="UP001501195">
    <property type="component" value="Unassembled WGS sequence"/>
</dbReference>
<dbReference type="Gene3D" id="3.10.105.10">
    <property type="entry name" value="Dipeptide-binding Protein, Domain 3"/>
    <property type="match status" value="1"/>
</dbReference>
<feature type="domain" description="Solute-binding protein family 5" evidence="2">
    <location>
        <begin position="110"/>
        <end position="490"/>
    </location>
</feature>
<evidence type="ECO:0000313" key="3">
    <source>
        <dbReference type="EMBL" id="GAA4981434.1"/>
    </source>
</evidence>
<feature type="region of interest" description="Disordered" evidence="1">
    <location>
        <begin position="48"/>
        <end position="81"/>
    </location>
</feature>
<evidence type="ECO:0000256" key="1">
    <source>
        <dbReference type="SAM" id="MobiDB-lite"/>
    </source>
</evidence>
<sequence>MNIFRRDAGDPADVTPAEDAPVRRRGRVRGVRGLAIVAAASLALAGCSGNSDDQGADDESTSSGGVVLANGTEPQNPLLPANTNEVGGGRIVDSIYAGLVYYEADGTASNDLAESIETTDSQNYTITIKPGQTFSDGTPVTAQSFVDAWNFGAAAVNAQLSSSFFEPIAGYDEVSAEGSTLTEMSGLAVVDETTFTVALKQPESDFPLRLGYSAFYPLPESAYADIEAFGENPVGNGPYELAGEGAWQHDTRIDLVPNDSYTGPRKAQNDGLSFVFYADDDAAYTDLQAGALDVIDQIPDSALATYEADLGDRAVNEPAAIIQTFTIPMDLPHFTGEEGRLRRAAISHAIDRETITEAIFQGTRTPATDFTSPVLEGYSEDVPGNEVQAYDPDRAKQLWAEADAIAPWSGTFQIAYNSDGPHQGWVDAVSNNIRQTLGIEAEGKPYPTFGQLRAEITGGTVAAAFRSGWQGDYPSLQNFLGPNYQTGGSSNDGDYSNPAFDALITQAAGTADREQANALLLQAQTILFQDLPNISLWYQNVSAGSAETVSNVQYGWNSQPLYYAITKE</sequence>
<evidence type="ECO:0000259" key="2">
    <source>
        <dbReference type="Pfam" id="PF00496"/>
    </source>
</evidence>
<dbReference type="PANTHER" id="PTHR30290:SF83">
    <property type="entry name" value="ABC TRANSPORTER SUBSTRATE-BINDING PROTEIN"/>
    <property type="match status" value="1"/>
</dbReference>
<dbReference type="CDD" id="cd00995">
    <property type="entry name" value="PBP2_NikA_DppA_OppA_like"/>
    <property type="match status" value="1"/>
</dbReference>
<accession>A0ABP9HY28</accession>
<dbReference type="InterPro" id="IPR030678">
    <property type="entry name" value="Peptide/Ni-bd"/>
</dbReference>
<name>A0ABP9HY28_9ACTN</name>
<dbReference type="Gene3D" id="3.90.76.10">
    <property type="entry name" value="Dipeptide-binding Protein, Domain 1"/>
    <property type="match status" value="1"/>
</dbReference>
<dbReference type="EMBL" id="BAABIL010000321">
    <property type="protein sequence ID" value="GAA4981434.1"/>
    <property type="molecule type" value="Genomic_DNA"/>
</dbReference>
<dbReference type="InterPro" id="IPR039424">
    <property type="entry name" value="SBP_5"/>
</dbReference>